<dbReference type="Pfam" id="PF00561">
    <property type="entry name" value="Abhydrolase_1"/>
    <property type="match status" value="1"/>
</dbReference>
<sequence>MSMSTERESVHTQMIPAYGQRIRVEYQRGQGTPLVLCNGIGTALEVLDPFVDALPADKPVLRFDVPGVGGSPTSLLPYGIPYLALVLGRVLNELGIDRVDILGLSWGGALAQQFAFQNPRRCRRLVLVSTATGVLMVPARPHVLMKMVSPRRFQDPEYAADIAAEIYGGAVRKDPDLVASLFRRPSSMGSRLGYAHQLAAGAVWTSLHALWAIRQPTLIVAGLDDPIIPVINARVMNRLLPRSKLYLHSGGHIDIVANAAELAPVIADFTR</sequence>
<dbReference type="EMBL" id="MVHS01000033">
    <property type="protein sequence ID" value="ORA69061.1"/>
    <property type="molecule type" value="Genomic_DNA"/>
</dbReference>
<name>A0A1X0D9K5_9MYCO</name>
<dbReference type="PANTHER" id="PTHR43433">
    <property type="entry name" value="HYDROLASE, ALPHA/BETA FOLD FAMILY PROTEIN"/>
    <property type="match status" value="1"/>
</dbReference>
<organism evidence="2 3">
    <name type="scientific">Mycolicibacterium insubricum</name>
    <dbReference type="NCBI Taxonomy" id="444597"/>
    <lineage>
        <taxon>Bacteria</taxon>
        <taxon>Bacillati</taxon>
        <taxon>Actinomycetota</taxon>
        <taxon>Actinomycetes</taxon>
        <taxon>Mycobacteriales</taxon>
        <taxon>Mycobacteriaceae</taxon>
        <taxon>Mycolicibacterium</taxon>
    </lineage>
</organism>
<reference evidence="2 3" key="1">
    <citation type="submission" date="2016-12" db="EMBL/GenBank/DDBJ databases">
        <title>The new phylogeny of genus Mycobacterium.</title>
        <authorList>
            <person name="Tortoli E."/>
            <person name="Trovato A."/>
            <person name="Cirillo D.M."/>
        </authorList>
    </citation>
    <scope>NUCLEOTIDE SEQUENCE [LARGE SCALE GENOMIC DNA]</scope>
    <source>
        <strain evidence="2 3">DSM 45130</strain>
    </source>
</reference>
<dbReference type="AlphaFoldDB" id="A0A1X0D9K5"/>
<gene>
    <name evidence="2" type="ORF">BST26_13835</name>
</gene>
<dbReference type="InterPro" id="IPR029058">
    <property type="entry name" value="AB_hydrolase_fold"/>
</dbReference>
<dbReference type="GO" id="GO:0004806">
    <property type="term" value="F:triacylglycerol lipase activity"/>
    <property type="evidence" value="ECO:0007669"/>
    <property type="project" value="TreeGrafter"/>
</dbReference>
<evidence type="ECO:0000313" key="2">
    <source>
        <dbReference type="EMBL" id="ORA69061.1"/>
    </source>
</evidence>
<keyword evidence="3" id="KW-1185">Reference proteome</keyword>
<protein>
    <submittedName>
        <fullName evidence="2">Poly(3-hydroxyalkanoate) depolymerase</fullName>
    </submittedName>
</protein>
<dbReference type="PANTHER" id="PTHR43433:SF5">
    <property type="entry name" value="AB HYDROLASE-1 DOMAIN-CONTAINING PROTEIN"/>
    <property type="match status" value="1"/>
</dbReference>
<dbReference type="InterPro" id="IPR000073">
    <property type="entry name" value="AB_hydrolase_1"/>
</dbReference>
<accession>A0A1X0D9K5</accession>
<proteinExistence type="predicted"/>
<dbReference type="STRING" id="444597.BST26_13835"/>
<dbReference type="SUPFAM" id="SSF53474">
    <property type="entry name" value="alpha/beta-Hydrolases"/>
    <property type="match status" value="1"/>
</dbReference>
<evidence type="ECO:0000259" key="1">
    <source>
        <dbReference type="Pfam" id="PF00561"/>
    </source>
</evidence>
<evidence type="ECO:0000313" key="3">
    <source>
        <dbReference type="Proteomes" id="UP000192801"/>
    </source>
</evidence>
<dbReference type="OrthoDB" id="9796770at2"/>
<dbReference type="PRINTS" id="PR00111">
    <property type="entry name" value="ABHYDROLASE"/>
</dbReference>
<dbReference type="NCBIfam" id="TIGR02240">
    <property type="entry name" value="PHA_depoly_arom"/>
    <property type="match status" value="1"/>
</dbReference>
<feature type="domain" description="AB hydrolase-1" evidence="1">
    <location>
        <begin position="33"/>
        <end position="253"/>
    </location>
</feature>
<dbReference type="InterPro" id="IPR011942">
    <property type="entry name" value="PHA_depoly_arom"/>
</dbReference>
<dbReference type="RefSeq" id="WP_083031687.1">
    <property type="nucleotide sequence ID" value="NZ_AP022618.1"/>
</dbReference>
<dbReference type="GO" id="GO:0046503">
    <property type="term" value="P:glycerolipid catabolic process"/>
    <property type="evidence" value="ECO:0007669"/>
    <property type="project" value="TreeGrafter"/>
</dbReference>
<comment type="caution">
    <text evidence="2">The sequence shown here is derived from an EMBL/GenBank/DDBJ whole genome shotgun (WGS) entry which is preliminary data.</text>
</comment>
<dbReference type="InterPro" id="IPR050471">
    <property type="entry name" value="AB_hydrolase"/>
</dbReference>
<dbReference type="Gene3D" id="3.40.50.1820">
    <property type="entry name" value="alpha/beta hydrolase"/>
    <property type="match status" value="1"/>
</dbReference>
<dbReference type="Proteomes" id="UP000192801">
    <property type="component" value="Unassembled WGS sequence"/>
</dbReference>